<dbReference type="InterPro" id="IPR017930">
    <property type="entry name" value="Myb_dom"/>
</dbReference>
<dbReference type="EMBL" id="JAUTXT010000029">
    <property type="protein sequence ID" value="KAK3672914.1"/>
    <property type="molecule type" value="Genomic_DNA"/>
</dbReference>
<evidence type="ECO:0000313" key="4">
    <source>
        <dbReference type="EMBL" id="KAK3672914.1"/>
    </source>
</evidence>
<feature type="compositionally biased region" description="Pro residues" evidence="1">
    <location>
        <begin position="105"/>
        <end position="118"/>
    </location>
</feature>
<proteinExistence type="predicted"/>
<sequence length="427" mass="46809">MLAIPRSHTGSDHPFDTIPLDSYKLHRPSVTVRSRRRPSTCAGSQASKSGKVDIKTLLERPGTSSSPGNDSSSSKTSRTSRTRGEESAKTSAASPVLSAVTRPPLSAPPLEPPVQQAPPFSYPPVQMAQYAHYPPPSSACPPMGAYPYPFYPPGAMMDPRLPPPISLPHPGPSNKRLAPPHPAESPAKKKQSKWTVDEDVSITELRGNGMKWEDISKHLPGRSAISCRLRFQNYLERRSEWDEEKKNKLARLYERFKKDMWEKIAKEMQLPWRAAEAMHWQIGEVEMAQRANVPVFHLASGAQPTSQPTPATEPRISRSPPSNTLPAPSATYTQSHSHAYSHPPPQLPRPVQQPMFPAQARLRRNSDDSLPNTSSSIRHRADSARSMPPASHAVHTTLSPLSAGTGPPGALIHTLPPVVTLPESGIR</sequence>
<dbReference type="PANTHER" id="PTHR23246:SF24">
    <property type="entry name" value="MYB DNA-BINDING DOMAIN-CONTAINING PROTEIN"/>
    <property type="match status" value="1"/>
</dbReference>
<feature type="compositionally biased region" description="Low complexity" evidence="1">
    <location>
        <begin position="64"/>
        <end position="79"/>
    </location>
</feature>
<dbReference type="PROSITE" id="PS51294">
    <property type="entry name" value="HTH_MYB"/>
    <property type="match status" value="1"/>
</dbReference>
<feature type="domain" description="Myb-like" evidence="2">
    <location>
        <begin position="186"/>
        <end position="235"/>
    </location>
</feature>
<evidence type="ECO:0000259" key="2">
    <source>
        <dbReference type="PROSITE" id="PS50090"/>
    </source>
</evidence>
<keyword evidence="5" id="KW-1185">Reference proteome</keyword>
<dbReference type="Proteomes" id="UP001274830">
    <property type="component" value="Unassembled WGS sequence"/>
</dbReference>
<accession>A0AAE0WJL2</accession>
<feature type="compositionally biased region" description="Pro residues" evidence="1">
    <location>
        <begin position="161"/>
        <end position="171"/>
    </location>
</feature>
<gene>
    <name evidence="4" type="ORF">LTR78_007267</name>
</gene>
<evidence type="ECO:0000256" key="1">
    <source>
        <dbReference type="SAM" id="MobiDB-lite"/>
    </source>
</evidence>
<dbReference type="PANTHER" id="PTHR23246">
    <property type="entry name" value="NEW-GLUE PROTEIN"/>
    <property type="match status" value="1"/>
</dbReference>
<feature type="domain" description="HTH myb-type" evidence="3">
    <location>
        <begin position="185"/>
        <end position="239"/>
    </location>
</feature>
<dbReference type="AlphaFoldDB" id="A0AAE0WJL2"/>
<feature type="region of interest" description="Disordered" evidence="1">
    <location>
        <begin position="300"/>
        <end position="427"/>
    </location>
</feature>
<comment type="caution">
    <text evidence="4">The sequence shown here is derived from an EMBL/GenBank/DDBJ whole genome shotgun (WGS) entry which is preliminary data.</text>
</comment>
<evidence type="ECO:0000259" key="3">
    <source>
        <dbReference type="PROSITE" id="PS51294"/>
    </source>
</evidence>
<dbReference type="PROSITE" id="PS50090">
    <property type="entry name" value="MYB_LIKE"/>
    <property type="match status" value="1"/>
</dbReference>
<organism evidence="4 5">
    <name type="scientific">Recurvomyces mirabilis</name>
    <dbReference type="NCBI Taxonomy" id="574656"/>
    <lineage>
        <taxon>Eukaryota</taxon>
        <taxon>Fungi</taxon>
        <taxon>Dikarya</taxon>
        <taxon>Ascomycota</taxon>
        <taxon>Pezizomycotina</taxon>
        <taxon>Dothideomycetes</taxon>
        <taxon>Dothideomycetidae</taxon>
        <taxon>Mycosphaerellales</taxon>
        <taxon>Teratosphaeriaceae</taxon>
        <taxon>Recurvomyces</taxon>
    </lineage>
</organism>
<feature type="region of interest" description="Disordered" evidence="1">
    <location>
        <begin position="161"/>
        <end position="195"/>
    </location>
</feature>
<dbReference type="InterPro" id="IPR009057">
    <property type="entry name" value="Homeodomain-like_sf"/>
</dbReference>
<protein>
    <submittedName>
        <fullName evidence="4">Uncharacterized protein</fullName>
    </submittedName>
</protein>
<dbReference type="InterPro" id="IPR001005">
    <property type="entry name" value="SANT/Myb"/>
</dbReference>
<reference evidence="4" key="1">
    <citation type="submission" date="2023-07" db="EMBL/GenBank/DDBJ databases">
        <title>Black Yeasts Isolated from many extreme environments.</title>
        <authorList>
            <person name="Coleine C."/>
            <person name="Stajich J.E."/>
            <person name="Selbmann L."/>
        </authorList>
    </citation>
    <scope>NUCLEOTIDE SEQUENCE</scope>
    <source>
        <strain evidence="4">CCFEE 5485</strain>
    </source>
</reference>
<dbReference type="SMART" id="SM00717">
    <property type="entry name" value="SANT"/>
    <property type="match status" value="1"/>
</dbReference>
<dbReference type="InterPro" id="IPR053095">
    <property type="entry name" value="Actin-binding/GATA_Znf"/>
</dbReference>
<feature type="compositionally biased region" description="Polar residues" evidence="1">
    <location>
        <begin position="319"/>
        <end position="338"/>
    </location>
</feature>
<dbReference type="Gene3D" id="1.10.10.60">
    <property type="entry name" value="Homeodomain-like"/>
    <property type="match status" value="1"/>
</dbReference>
<dbReference type="SUPFAM" id="SSF46689">
    <property type="entry name" value="Homeodomain-like"/>
    <property type="match status" value="1"/>
</dbReference>
<name>A0AAE0WJL2_9PEZI</name>
<dbReference type="Pfam" id="PF00249">
    <property type="entry name" value="Myb_DNA-binding"/>
    <property type="match status" value="1"/>
</dbReference>
<dbReference type="CDD" id="cd00167">
    <property type="entry name" value="SANT"/>
    <property type="match status" value="1"/>
</dbReference>
<evidence type="ECO:0000313" key="5">
    <source>
        <dbReference type="Proteomes" id="UP001274830"/>
    </source>
</evidence>
<feature type="region of interest" description="Disordered" evidence="1">
    <location>
        <begin position="1"/>
        <end position="118"/>
    </location>
</feature>